<dbReference type="PANTHER" id="PTHR33121">
    <property type="entry name" value="CYCLIC DI-GMP PHOSPHODIESTERASE PDEF"/>
    <property type="match status" value="1"/>
</dbReference>
<keyword evidence="4" id="KW-1185">Reference proteome</keyword>
<dbReference type="InterPro" id="IPR035919">
    <property type="entry name" value="EAL_sf"/>
</dbReference>
<dbReference type="NCBIfam" id="TIGR00254">
    <property type="entry name" value="GGDEF"/>
    <property type="match status" value="1"/>
</dbReference>
<name>A0ABQ5XM64_9GAMM</name>
<feature type="domain" description="EAL" evidence="1">
    <location>
        <begin position="730"/>
        <end position="983"/>
    </location>
</feature>
<dbReference type="Proteomes" id="UP001156670">
    <property type="component" value="Unassembled WGS sequence"/>
</dbReference>
<dbReference type="PANTHER" id="PTHR33121:SF70">
    <property type="entry name" value="SIGNALING PROTEIN YKOW"/>
    <property type="match status" value="1"/>
</dbReference>
<dbReference type="PROSITE" id="PS50887">
    <property type="entry name" value="GGDEF"/>
    <property type="match status" value="1"/>
</dbReference>
<evidence type="ECO:0000259" key="2">
    <source>
        <dbReference type="PROSITE" id="PS50887"/>
    </source>
</evidence>
<reference evidence="4" key="1">
    <citation type="journal article" date="2019" name="Int. J. Syst. Evol. Microbiol.">
        <title>The Global Catalogue of Microorganisms (GCM) 10K type strain sequencing project: providing services to taxonomists for standard genome sequencing and annotation.</title>
        <authorList>
            <consortium name="The Broad Institute Genomics Platform"/>
            <consortium name="The Broad Institute Genome Sequencing Center for Infectious Disease"/>
            <person name="Wu L."/>
            <person name="Ma J."/>
        </authorList>
    </citation>
    <scope>NUCLEOTIDE SEQUENCE [LARGE SCALE GENOMIC DNA]</scope>
    <source>
        <strain evidence="4">NBRC 111980</strain>
    </source>
</reference>
<dbReference type="SMART" id="SM00065">
    <property type="entry name" value="GAF"/>
    <property type="match status" value="2"/>
</dbReference>
<dbReference type="PROSITE" id="PS50883">
    <property type="entry name" value="EAL"/>
    <property type="match status" value="1"/>
</dbReference>
<protein>
    <submittedName>
        <fullName evidence="3">Bifunctional diguanylate cyclase/phosphodiesterase</fullName>
    </submittedName>
</protein>
<dbReference type="SUPFAM" id="SSF55073">
    <property type="entry name" value="Nucleotide cyclase"/>
    <property type="match status" value="1"/>
</dbReference>
<dbReference type="InterPro" id="IPR050706">
    <property type="entry name" value="Cyclic-di-GMP_PDE-like"/>
</dbReference>
<dbReference type="CDD" id="cd01949">
    <property type="entry name" value="GGDEF"/>
    <property type="match status" value="1"/>
</dbReference>
<gene>
    <name evidence="3" type="ORF">GCM10007901_17370</name>
</gene>
<organism evidence="3 4">
    <name type="scientific">Dyella acidisoli</name>
    <dbReference type="NCBI Taxonomy" id="1867834"/>
    <lineage>
        <taxon>Bacteria</taxon>
        <taxon>Pseudomonadati</taxon>
        <taxon>Pseudomonadota</taxon>
        <taxon>Gammaproteobacteria</taxon>
        <taxon>Lysobacterales</taxon>
        <taxon>Rhodanobacteraceae</taxon>
        <taxon>Dyella</taxon>
    </lineage>
</organism>
<dbReference type="CDD" id="cd01948">
    <property type="entry name" value="EAL"/>
    <property type="match status" value="1"/>
</dbReference>
<dbReference type="InterPro" id="IPR001633">
    <property type="entry name" value="EAL_dom"/>
</dbReference>
<dbReference type="Pfam" id="PF00990">
    <property type="entry name" value="GGDEF"/>
    <property type="match status" value="1"/>
</dbReference>
<sequence length="985" mass="110460">MSLSLPISITTHEPENTAWLGCLIEAETPGEVCSLIETLVQAQPHCLKAKVLMLAYRPEQSAADEAQPPDPEELTLARDALNAADGVRVSSDGRRYALTLLNTQQVVLLLTTTMEGSAKNLLGHIGTYVQLGVRQLHHTIKLAELYDSHSQLEHSENLQRALFSISELSGSDLDMPDTLHEIHRIVSGLMYAENFFIVRYDPEQETLRFLYYADVKDEDKPKTNHDMRLEDRRHTLTWYLLTQGKPLMGSNEQLLEQVNGPLVIAGPDSDDWLGVPMLRDGQVQGALVVQSYGTGIVYSYDDLSLLEFVGSHILTAVERKESKDELERRVRQRTEELAEVNRGLLQEVRERHRAERLQEALFQVAQLATADIDENTFYERVHTVVGRLLDAENFFIALLSDDRTKLEFPYYMDTGVRHQLSRPIGRGLSEYVLRSGQPWSGTREDILALTHDGEVIPHHIGEPSACWLGVPLKVDESVIGLVAVQSYEKNTGYGAQEQELLTFVALQIANSIYRRRSAAALHLANLRLEHRVEERTRELRAEIARREQMQQQLHHQVMHDPLTGLPNRSYLRERLDRILNRMQSDSSRRCALLYIDVDRFKVINDSLGHLAGDEFLKAVAMRLLTHVREPDMVARLSGDEFAILLEHIENTDTATIIADRVLQAVAAPLRISGKELEPSVSVGIAFGDSSYRDADELIRDADMALYQAKELGRKRFAVFDEALAKGMVDVLAMESELRKALRQGEFEPHLQPICQLADGKVVGYEALIRWNHPQRGLLRPSDFIKIAEDSGLIEAIDWRLFELSCRLLAQQGSSELFITFNVSALHLRHVDFDVRVMKMLERTGLAPSRLVTEVTEGALLDNPESVRAVLDRLRSAGVGAALDDFGTGYSSLSYLHSLPLRMLKIDRAFVHELDKAGSSNSTTVVAAILALAHALNIQVIAEGIETQAQLEALVRMGCEMGQGYLLGSPAPMVHWMEPPLSPGTT</sequence>
<dbReference type="InterPro" id="IPR003018">
    <property type="entry name" value="GAF"/>
</dbReference>
<feature type="domain" description="GGDEF" evidence="2">
    <location>
        <begin position="588"/>
        <end position="721"/>
    </location>
</feature>
<dbReference type="SMART" id="SM00267">
    <property type="entry name" value="GGDEF"/>
    <property type="match status" value="1"/>
</dbReference>
<dbReference type="InterPro" id="IPR029787">
    <property type="entry name" value="Nucleotide_cyclase"/>
</dbReference>
<dbReference type="Pfam" id="PF00563">
    <property type="entry name" value="EAL"/>
    <property type="match status" value="1"/>
</dbReference>
<accession>A0ABQ5XM64</accession>
<proteinExistence type="predicted"/>
<dbReference type="InterPro" id="IPR029016">
    <property type="entry name" value="GAF-like_dom_sf"/>
</dbReference>
<dbReference type="Gene3D" id="3.30.70.270">
    <property type="match status" value="1"/>
</dbReference>
<dbReference type="InterPro" id="IPR000160">
    <property type="entry name" value="GGDEF_dom"/>
</dbReference>
<dbReference type="SMART" id="SM00052">
    <property type="entry name" value="EAL"/>
    <property type="match status" value="1"/>
</dbReference>
<dbReference type="Gene3D" id="3.20.20.450">
    <property type="entry name" value="EAL domain"/>
    <property type="match status" value="1"/>
</dbReference>
<evidence type="ECO:0000313" key="4">
    <source>
        <dbReference type="Proteomes" id="UP001156670"/>
    </source>
</evidence>
<dbReference type="InterPro" id="IPR043128">
    <property type="entry name" value="Rev_trsase/Diguanyl_cyclase"/>
</dbReference>
<comment type="caution">
    <text evidence="3">The sequence shown here is derived from an EMBL/GenBank/DDBJ whole genome shotgun (WGS) entry which is preliminary data.</text>
</comment>
<dbReference type="SUPFAM" id="SSF141868">
    <property type="entry name" value="EAL domain-like"/>
    <property type="match status" value="1"/>
</dbReference>
<evidence type="ECO:0000259" key="1">
    <source>
        <dbReference type="PROSITE" id="PS50883"/>
    </source>
</evidence>
<dbReference type="RefSeq" id="WP_284320525.1">
    <property type="nucleotide sequence ID" value="NZ_BSOB01000012.1"/>
</dbReference>
<dbReference type="Gene3D" id="3.30.450.40">
    <property type="match status" value="2"/>
</dbReference>
<evidence type="ECO:0000313" key="3">
    <source>
        <dbReference type="EMBL" id="GLQ92786.1"/>
    </source>
</evidence>
<dbReference type="Pfam" id="PF13185">
    <property type="entry name" value="GAF_2"/>
    <property type="match status" value="2"/>
</dbReference>
<dbReference type="EMBL" id="BSOB01000012">
    <property type="protein sequence ID" value="GLQ92786.1"/>
    <property type="molecule type" value="Genomic_DNA"/>
</dbReference>
<dbReference type="SUPFAM" id="SSF55781">
    <property type="entry name" value="GAF domain-like"/>
    <property type="match status" value="2"/>
</dbReference>